<proteinExistence type="predicted"/>
<name>A0A8I5QKY2_HUMAN</name>
<reference evidence="1 2" key="2">
    <citation type="journal article" date="2004" name="Nature">
        <title>Finishing the euchromatic sequence of the human genome.</title>
        <authorList>
            <consortium name="International Human Genome Sequencing Consortium"/>
        </authorList>
    </citation>
    <scope>NUCLEOTIDE SEQUENCE [LARGE SCALE GENOMIC DNA]</scope>
</reference>
<protein>
    <submittedName>
        <fullName evidence="1">Uncharacterized protein</fullName>
    </submittedName>
</protein>
<evidence type="ECO:0000313" key="2">
    <source>
        <dbReference type="Proteomes" id="UP000005640"/>
    </source>
</evidence>
<evidence type="ECO:0000313" key="1">
    <source>
        <dbReference type="Ensembl" id="ENSP00000510028.1"/>
    </source>
</evidence>
<dbReference type="Ensembl" id="ENST00000685402.1">
    <property type="protein sequence ID" value="ENSP00000510028.1"/>
    <property type="gene ID" value="ENSG00000289025.1"/>
</dbReference>
<accession>A0A8I5QKY2</accession>
<reference evidence="1" key="5">
    <citation type="submission" date="2025-09" db="UniProtKB">
        <authorList>
            <consortium name="Ensembl"/>
        </authorList>
    </citation>
    <scope>IDENTIFICATION</scope>
</reference>
<dbReference type="EMBL" id="AC090970">
    <property type="status" value="NOT_ANNOTATED_CDS"/>
    <property type="molecule type" value="Genomic_DNA"/>
</dbReference>
<dbReference type="AlphaFoldDB" id="A0A8I5QKY2"/>
<sequence length="17" mass="1867">MDGSFDCDCGELEPPDH</sequence>
<organism evidence="1 2">
    <name type="scientific">Homo sapiens</name>
    <name type="common">Human</name>
    <dbReference type="NCBI Taxonomy" id="9606"/>
    <lineage>
        <taxon>Eukaryota</taxon>
        <taxon>Metazoa</taxon>
        <taxon>Chordata</taxon>
        <taxon>Craniata</taxon>
        <taxon>Vertebrata</taxon>
        <taxon>Euteleostomi</taxon>
        <taxon>Mammalia</taxon>
        <taxon>Eutheria</taxon>
        <taxon>Euarchontoglires</taxon>
        <taxon>Primates</taxon>
        <taxon>Haplorrhini</taxon>
        <taxon>Catarrhini</taxon>
        <taxon>Hominidae</taxon>
        <taxon>Homo</taxon>
    </lineage>
</organism>
<dbReference type="GeneCards" id="ENSG00000289025"/>
<dbReference type="Proteomes" id="UP000005640">
    <property type="component" value="Chromosome 15"/>
</dbReference>
<reference evidence="1" key="4">
    <citation type="submission" date="2025-08" db="UniProtKB">
        <authorList>
            <consortium name="Ensembl"/>
        </authorList>
    </citation>
    <scope>IDENTIFICATION</scope>
</reference>
<reference evidence="1 2" key="1">
    <citation type="journal article" date="2001" name="Nature">
        <title>Initial sequencing and analysis of the human genome.</title>
        <authorList>
            <consortium name="International Human Genome Sequencing Consortium"/>
            <person name="Lander E.S."/>
            <person name="Linton L.M."/>
            <person name="Birren B."/>
            <person name="Nusbaum C."/>
            <person name="Zody M.C."/>
            <person name="Baldwin J."/>
            <person name="Devon K."/>
            <person name="Dewar K."/>
            <person name="Doyle M."/>
            <person name="FitzHugh W."/>
            <person name="Funke R."/>
            <person name="Gage D."/>
            <person name="Harris K."/>
            <person name="Heaford A."/>
            <person name="Howland J."/>
            <person name="Kann L."/>
            <person name="Lehoczky J."/>
            <person name="LeVine R."/>
            <person name="McEwan P."/>
            <person name="McKernan K."/>
            <person name="Meldrim J."/>
            <person name="Mesirov J.P."/>
            <person name="Miranda C."/>
            <person name="Morris W."/>
            <person name="Naylor J."/>
            <person name="Raymond C."/>
            <person name="Rosetti M."/>
            <person name="Santos R."/>
            <person name="Sheridan A."/>
            <person name="Sougnez C."/>
            <person name="Stange-Thomann N."/>
            <person name="Stojanovic N."/>
            <person name="Subramanian A."/>
            <person name="Wyman D."/>
            <person name="Rogers J."/>
            <person name="Sulston J."/>
            <person name="Ainscough R."/>
            <person name="Beck S."/>
            <person name="Bentley D."/>
            <person name="Burton J."/>
            <person name="Clee C."/>
            <person name="Carter N."/>
            <person name="Coulson A."/>
            <person name="Deadman R."/>
            <person name="Deloukas P."/>
            <person name="Dunham A."/>
            <person name="Dunham I."/>
            <person name="Durbin R."/>
            <person name="French L."/>
            <person name="Grafham D."/>
            <person name="Gregory S."/>
            <person name="Hubbard T."/>
            <person name="Humphray S."/>
            <person name="Hunt A."/>
            <person name="Jones M."/>
            <person name="Lloyd C."/>
            <person name="McMurray A."/>
            <person name="Matthews L."/>
            <person name="Mercer S."/>
            <person name="Milne S."/>
            <person name="Mullikin J.C."/>
            <person name="Mungall A."/>
            <person name="Plumb R."/>
            <person name="Ross M."/>
            <person name="Shownkeen R."/>
            <person name="Sims S."/>
            <person name="Waterston R.H."/>
            <person name="Wilson R.K."/>
            <person name="Hillier L.W."/>
            <person name="McPherson J.D."/>
            <person name="Marra M.A."/>
            <person name="Mardis E.R."/>
            <person name="Fulton L.A."/>
            <person name="Chinwalla A.T."/>
            <person name="Pepin K.H."/>
            <person name="Gish W.R."/>
            <person name="Chissoe S.L."/>
            <person name="Wendl M.C."/>
            <person name="Delehaunty K.D."/>
            <person name="Miner T.L."/>
            <person name="Delehaunty A."/>
            <person name="Kramer J.B."/>
            <person name="Cook L.L."/>
            <person name="Fulton R.S."/>
            <person name="Johnson D.L."/>
            <person name="Minx P.J."/>
            <person name="Clifton S.W."/>
            <person name="Hawkins T."/>
            <person name="Branscomb E."/>
            <person name="Predki P."/>
            <person name="Richardson P."/>
            <person name="Wenning S."/>
            <person name="Slezak T."/>
            <person name="Doggett N."/>
            <person name="Cheng J.F."/>
            <person name="Olsen A."/>
            <person name="Lucas S."/>
            <person name="Elkin C."/>
            <person name="Uberbacher E."/>
            <person name="Frazier M."/>
            <person name="Gibbs R.A."/>
            <person name="Muzny D.M."/>
            <person name="Scherer S.E."/>
            <person name="Bouck J.B."/>
            <person name="Sodergren E.J."/>
            <person name="Worley K.C."/>
            <person name="Rives C.M."/>
            <person name="Gorrell J.H."/>
            <person name="Metzker M.L."/>
            <person name="Naylor S.L."/>
            <person name="Kucherlapati R.S."/>
            <person name="Nelson D.L."/>
            <person name="Weinstock G.M."/>
            <person name="Sakaki Y."/>
            <person name="Fujiyama A."/>
            <person name="Hattori M."/>
            <person name="Yada T."/>
            <person name="Toyoda A."/>
            <person name="Itoh T."/>
            <person name="Kawagoe C."/>
            <person name="Watanabe H."/>
            <person name="Totoki Y."/>
            <person name="Taylor T."/>
            <person name="Weissenbach J."/>
            <person name="Heilig R."/>
            <person name="Saurin W."/>
            <person name="Artiguenave F."/>
            <person name="Brottier P."/>
            <person name="Bruls T."/>
            <person name="Pelletier E."/>
            <person name="Robert C."/>
            <person name="Wincker P."/>
            <person name="Smith D.R."/>
            <person name="Doucette-Stamm L."/>
            <person name="Rubenfield M."/>
            <person name="Weinstock K."/>
            <person name="Lee H.M."/>
            <person name="Dubois J."/>
            <person name="Rosenthal A."/>
            <person name="Platzer M."/>
            <person name="Nyakatura G."/>
            <person name="Taudien S."/>
            <person name="Rump A."/>
            <person name="Yang H."/>
            <person name="Yu J."/>
            <person name="Wang J."/>
            <person name="Huang G."/>
            <person name="Gu J."/>
            <person name="Hood L."/>
            <person name="Rowen L."/>
            <person name="Madan A."/>
            <person name="Qin S."/>
            <person name="Davis R.W."/>
            <person name="Federspiel N.A."/>
            <person name="Abola A.P."/>
            <person name="Proctor M.J."/>
            <person name="Myers R.M."/>
            <person name="Schmutz J."/>
            <person name="Dickson M."/>
            <person name="Grimwood J."/>
            <person name="Cox D.R."/>
            <person name="Olson M.V."/>
            <person name="Kaul R."/>
            <person name="Raymond C."/>
            <person name="Shimizu N."/>
            <person name="Kawasaki K."/>
            <person name="Minoshima S."/>
            <person name="Evans G.A."/>
            <person name="Athanasiou M."/>
            <person name="Schultz R."/>
            <person name="Roe B.A."/>
            <person name="Chen F."/>
            <person name="Pan H."/>
            <person name="Ramser J."/>
            <person name="Lehrach H."/>
            <person name="Reinhardt R."/>
            <person name="McCombie W.R."/>
            <person name="de la Bastide M."/>
            <person name="Dedhia N."/>
            <person name="Blocker H."/>
            <person name="Hornischer K."/>
            <person name="Nordsiek G."/>
            <person name="Agarwala R."/>
            <person name="Aravind L."/>
            <person name="Bailey J.A."/>
            <person name="Bateman A."/>
            <person name="Batzoglou S."/>
            <person name="Birney E."/>
            <person name="Bork P."/>
            <person name="Brown D.G."/>
            <person name="Burge C.B."/>
            <person name="Cerutti L."/>
            <person name="Chen H.C."/>
            <person name="Church D."/>
            <person name="Clamp M."/>
            <person name="Copley R.R."/>
            <person name="Doerks T."/>
            <person name="Eddy S.R."/>
            <person name="Eichler E.E."/>
            <person name="Furey T.S."/>
            <person name="Galagan J."/>
            <person name="Gilbert J.G."/>
            <person name="Harmon C."/>
            <person name="Hayashizaki Y."/>
            <person name="Haussler D."/>
            <person name="Hermjakob H."/>
            <person name="Hokamp K."/>
            <person name="Jang W."/>
            <person name="Johnson L.S."/>
            <person name="Jones T.A."/>
            <person name="Kasif S."/>
            <person name="Kaspryzk A."/>
            <person name="Kennedy S."/>
            <person name="Kent W.J."/>
            <person name="Kitts P."/>
            <person name="Koonin E.V."/>
            <person name="Korf I."/>
            <person name="Kulp D."/>
            <person name="Lancet D."/>
            <person name="Lowe T.M."/>
            <person name="McLysaght A."/>
            <person name="Mikkelsen T."/>
            <person name="Moran J.V."/>
            <person name="Mulder N."/>
            <person name="Pollara V.J."/>
            <person name="Ponting C.P."/>
            <person name="Schuler G."/>
            <person name="Schultz J."/>
            <person name="Slater G."/>
            <person name="Smit A.F."/>
            <person name="Stupka E."/>
            <person name="Szustakowski J."/>
            <person name="Thierry-Mieg D."/>
            <person name="Thierry-Mieg J."/>
            <person name="Wagner L."/>
            <person name="Wallis J."/>
            <person name="Wheeler R."/>
            <person name="Williams A."/>
            <person name="Wolf Y.I."/>
            <person name="Wolfe K.H."/>
            <person name="Yang S.P."/>
            <person name="Yeh R.F."/>
            <person name="Collins F."/>
            <person name="Guyer M.S."/>
            <person name="Peterson J."/>
            <person name="Felsenfeld A."/>
            <person name="Wetterstrand K.A."/>
            <person name="Patrinos A."/>
            <person name="Morgan M.J."/>
            <person name="de Jong P."/>
            <person name="Catanese J.J."/>
            <person name="Osoegawa K."/>
            <person name="Shizuya H."/>
            <person name="Choi S."/>
            <person name="Chen Y.J."/>
        </authorList>
    </citation>
    <scope>NUCLEOTIDE SEQUENCE [LARGE SCALE GENOMIC DNA]</scope>
</reference>
<reference evidence="1 2" key="3">
    <citation type="journal article" date="2006" name="Nature">
        <title>Analysis of the DNA sequence and duplication history of human chromosome 15.</title>
        <authorList>
            <person name="Zody M.C."/>
            <person name="Garber M."/>
            <person name="Sharpe T."/>
            <person name="Young S.K."/>
            <person name="Rowen L."/>
            <person name="O'Neill K."/>
            <person name="Whittaker C.A."/>
            <person name="Kamal M."/>
            <person name="Chang J.L."/>
            <person name="Cuomo C.A."/>
            <person name="Dewar K."/>
            <person name="FitzGerald M.G."/>
            <person name="Kodira C.D."/>
            <person name="Madan A."/>
            <person name="Qin S."/>
            <person name="Yang X."/>
            <person name="Abbasi N."/>
            <person name="Abouelleil A."/>
            <person name="Arachchi H.M."/>
            <person name="Baradarani L."/>
            <person name="Birditt B."/>
            <person name="Bloom S."/>
            <person name="Bloom T."/>
            <person name="Borowsky M.L."/>
            <person name="Burke J."/>
            <person name="Butler J."/>
            <person name="Cook A."/>
            <person name="DeArellano K."/>
            <person name="DeCaprio D."/>
            <person name="Dorris L.III."/>
            <person name="Dors M."/>
            <person name="Eichler E.E."/>
            <person name="Engels R."/>
            <person name="Fahey J."/>
            <person name="Fleetwood P."/>
            <person name="Friedman C."/>
            <person name="Gearin G."/>
            <person name="Hall J.L."/>
            <person name="Hensley G."/>
            <person name="Johnson E."/>
            <person name="Jones C."/>
            <person name="Kamat A."/>
            <person name="Kaur A."/>
            <person name="Locke D.P."/>
            <person name="Madan A."/>
            <person name="Munson G."/>
            <person name="Jaffe D.B."/>
            <person name="Lui A."/>
            <person name="Macdonald P."/>
            <person name="Mauceli E."/>
            <person name="Naylor J.W."/>
            <person name="Nesbitt R."/>
            <person name="Nicol R."/>
            <person name="O'Leary S.B."/>
            <person name="Ratcliffe A."/>
            <person name="Rounsley S."/>
            <person name="She X."/>
            <person name="Sneddon K.M."/>
            <person name="Stewart S."/>
            <person name="Sougnez C."/>
            <person name="Stone S.M."/>
            <person name="Topham K."/>
            <person name="Vincent D."/>
            <person name="Wang S."/>
            <person name="Zimmer A.R."/>
            <person name="Birren B.W."/>
            <person name="Hood L."/>
            <person name="Lander E.S."/>
            <person name="Nusbaum C."/>
        </authorList>
    </citation>
    <scope>NUCLEOTIDE SEQUENCE [LARGE SCALE GENOMIC DNA]</scope>
</reference>
<dbReference type="GeneTree" id="ENSGT01090000263469"/>
<keyword evidence="2" id="KW-1185">Reference proteome</keyword>